<organism evidence="9">
    <name type="scientific">Oryza barthii</name>
    <dbReference type="NCBI Taxonomy" id="65489"/>
    <lineage>
        <taxon>Eukaryota</taxon>
        <taxon>Viridiplantae</taxon>
        <taxon>Streptophyta</taxon>
        <taxon>Embryophyta</taxon>
        <taxon>Tracheophyta</taxon>
        <taxon>Spermatophyta</taxon>
        <taxon>Magnoliopsida</taxon>
        <taxon>Liliopsida</taxon>
        <taxon>Poales</taxon>
        <taxon>Poaceae</taxon>
        <taxon>BOP clade</taxon>
        <taxon>Oryzoideae</taxon>
        <taxon>Oryzeae</taxon>
        <taxon>Oryzinae</taxon>
        <taxon>Oryza</taxon>
    </lineage>
</organism>
<dbReference type="GO" id="GO:0002758">
    <property type="term" value="P:innate immune response-activating signaling pathway"/>
    <property type="evidence" value="ECO:0007669"/>
    <property type="project" value="UniProtKB-ARBA"/>
</dbReference>
<dbReference type="GO" id="GO:0009626">
    <property type="term" value="P:plant-type hypersensitive response"/>
    <property type="evidence" value="ECO:0007669"/>
    <property type="project" value="UniProtKB-ARBA"/>
</dbReference>
<feature type="domain" description="NB-ARC" evidence="6">
    <location>
        <begin position="491"/>
        <end position="661"/>
    </location>
</feature>
<dbReference type="EnsemblPlants" id="OBART03G07660.1">
    <property type="protein sequence ID" value="OBART03G07660.1"/>
    <property type="gene ID" value="OBART03G07660"/>
</dbReference>
<dbReference type="PANTHER" id="PTHR34949">
    <property type="entry name" value="OS05G0443700 PROTEIN"/>
    <property type="match status" value="1"/>
</dbReference>
<dbReference type="InterPro" id="IPR036388">
    <property type="entry name" value="WH-like_DNA-bd_sf"/>
</dbReference>
<dbReference type="Pfam" id="PF09177">
    <property type="entry name" value="STX6_10_61_N"/>
    <property type="match status" value="1"/>
</dbReference>
<evidence type="ECO:0008006" key="11">
    <source>
        <dbReference type="Google" id="ProtNLM"/>
    </source>
</evidence>
<feature type="domain" description="Syntaxin 6/10/61 N-terminal" evidence="7">
    <location>
        <begin position="11"/>
        <end position="118"/>
    </location>
</feature>
<evidence type="ECO:0000256" key="1">
    <source>
        <dbReference type="ARBA" id="ARBA00022737"/>
    </source>
</evidence>
<evidence type="ECO:0000256" key="5">
    <source>
        <dbReference type="SAM" id="MobiDB-lite"/>
    </source>
</evidence>
<evidence type="ECO:0000256" key="4">
    <source>
        <dbReference type="ARBA" id="ARBA00046280"/>
    </source>
</evidence>
<proteinExistence type="predicted"/>
<reference evidence="9" key="2">
    <citation type="submission" date="2015-03" db="UniProtKB">
        <authorList>
            <consortium name="EnsemblPlants"/>
        </authorList>
    </citation>
    <scope>IDENTIFICATION</scope>
</reference>
<keyword evidence="3" id="KW-0653">Protein transport</keyword>
<dbReference type="GO" id="GO:0048193">
    <property type="term" value="P:Golgi vesicle transport"/>
    <property type="evidence" value="ECO:0007669"/>
    <property type="project" value="InterPro"/>
</dbReference>
<dbReference type="CDD" id="cd00882">
    <property type="entry name" value="Ras_like_GTPase"/>
    <property type="match status" value="1"/>
</dbReference>
<dbReference type="GO" id="GO:0043531">
    <property type="term" value="F:ADP binding"/>
    <property type="evidence" value="ECO:0007669"/>
    <property type="project" value="InterPro"/>
</dbReference>
<dbReference type="SUPFAM" id="SSF52540">
    <property type="entry name" value="P-loop containing nucleoside triphosphate hydrolases"/>
    <property type="match status" value="1"/>
</dbReference>
<dbReference type="GO" id="GO:0015031">
    <property type="term" value="P:protein transport"/>
    <property type="evidence" value="ECO:0007669"/>
    <property type="project" value="UniProtKB-KW"/>
</dbReference>
<comment type="subcellular location">
    <subcellularLocation>
        <location evidence="4">Endomembrane system</location>
        <topology evidence="4">Single-pass type IV membrane protein</topology>
    </subcellularLocation>
</comment>
<reference evidence="9" key="1">
    <citation type="journal article" date="2009" name="Rice">
        <title>De Novo Next Generation Sequencing of Plant Genomes.</title>
        <authorList>
            <person name="Rounsley S."/>
            <person name="Marri P.R."/>
            <person name="Yu Y."/>
            <person name="He R."/>
            <person name="Sisneros N."/>
            <person name="Goicoechea J.L."/>
            <person name="Lee S.J."/>
            <person name="Angelova A."/>
            <person name="Kudrna D."/>
            <person name="Luo M."/>
            <person name="Affourtit J."/>
            <person name="Desany B."/>
            <person name="Knight J."/>
            <person name="Niazi F."/>
            <person name="Egholm M."/>
            <person name="Wing R.A."/>
        </authorList>
    </citation>
    <scope>NUCLEOTIDE SEQUENCE [LARGE SCALE GENOMIC DNA]</scope>
    <source>
        <strain evidence="9">cv. IRGC 105608</strain>
    </source>
</reference>
<dbReference type="GO" id="GO:0012505">
    <property type="term" value="C:endomembrane system"/>
    <property type="evidence" value="ECO:0007669"/>
    <property type="project" value="UniProtKB-SubCell"/>
</dbReference>
<dbReference type="FunFam" id="1.10.10.10:FF:000322">
    <property type="entry name" value="Probable disease resistance protein At1g63360"/>
    <property type="match status" value="1"/>
</dbReference>
<evidence type="ECO:0000256" key="3">
    <source>
        <dbReference type="ARBA" id="ARBA00022927"/>
    </source>
</evidence>
<dbReference type="InterPro" id="IPR032675">
    <property type="entry name" value="LRR_dom_sf"/>
</dbReference>
<dbReference type="PaxDb" id="65489-OBART03G07660.1"/>
<keyword evidence="1" id="KW-0677">Repeat</keyword>
<dbReference type="STRING" id="65489.A0A0D3FF80"/>
<dbReference type="CDD" id="cd21442">
    <property type="entry name" value="SNARE_NTD_STX6-like"/>
    <property type="match status" value="1"/>
</dbReference>
<dbReference type="Proteomes" id="UP000026960">
    <property type="component" value="Chromosome 3"/>
</dbReference>
<dbReference type="SUPFAM" id="SSF47661">
    <property type="entry name" value="t-snare proteins"/>
    <property type="match status" value="1"/>
</dbReference>
<dbReference type="Gene3D" id="3.80.10.10">
    <property type="entry name" value="Ribonuclease Inhibitor"/>
    <property type="match status" value="2"/>
</dbReference>
<evidence type="ECO:0000259" key="7">
    <source>
        <dbReference type="Pfam" id="PF09177"/>
    </source>
</evidence>
<keyword evidence="2" id="KW-0611">Plant defense</keyword>
<dbReference type="PANTHER" id="PTHR34949:SF6">
    <property type="entry name" value="EXPRESSED PROTEIN"/>
    <property type="match status" value="1"/>
</dbReference>
<dbReference type="InterPro" id="IPR015260">
    <property type="entry name" value="Syntaxin-6/10/61_N"/>
</dbReference>
<evidence type="ECO:0000256" key="2">
    <source>
        <dbReference type="ARBA" id="ARBA00022821"/>
    </source>
</evidence>
<dbReference type="FunFam" id="1.10.8.430:FF:000003">
    <property type="entry name" value="Probable disease resistance protein At5g66910"/>
    <property type="match status" value="1"/>
</dbReference>
<dbReference type="GO" id="GO:0016020">
    <property type="term" value="C:membrane"/>
    <property type="evidence" value="ECO:0007669"/>
    <property type="project" value="InterPro"/>
</dbReference>
<sequence length="1294" mass="141641">MATSFDRWEKDPFFPAAEEVQGSADRMESVYRIWVQDRSGGDSEAAAAAAAAAAVGGGGLPAGELRRELHTALGTAKWQLDELERAIRSNDKVFSAGKDTKARHDDFVAAIGCRILEVENNLKESNVAEGRGALSWIDLDEDERNDLATFLSASSFQQRDKVVTIPSVGDIDVGNNAAMVKKDMYADSSKDSGSAELSSARVKEETHRGHRRAASAHADIGSWTMLCPNESESSADLPYDDKHQEPLLKIVKTCALTSALQSKPRTKKKGGSVKWAAVDQQDVEETIPLSSQMGQGSDRCFERSKSCVSTCDESTYNKKLYGCLGALHRRLQRSRYRIRYGRPVQLIVLAVAALLISCMKPAEGGLEDNGDFGYSRLADRNFVPKIQDSGMTGLEDPSTEAFDTAIAAHLTTRPRSDAIAGGDSDMDAPADQQVADSTSTCCAIHLWSELDDMLDVARNVRRLEETVGQLAAQRSSLHGAIVDARVVGVDDGEDVIGVCGMGGVGKTTLLRAINNSFLPTARQPPASSKVFDHVVWAVASKECRIDRLQDDVAKKLGLPLASLPDEHSDADLEQRALPIAEHLKNTSFLMLLDDLWECFDLKLIGVPYPDGGAGDELPRKVVLTTRSEIVCGNMKADRVLNVECLKPDDAWTLFEMNATAAAVTSHPAIAGLAREVAGECRGLPLALITIGKALSTKTDPELWRHAIDKLRDAHLHEITGMEEENAGMLRVLKVSYDYLPTTTMQECFLTCCLWPEDYSIEREKLVECWLGLGLIAGSGSIDDDVETGARIIAALKDVRLLESGGDVVGDTRGVRMHDMIRDMAIWIASDCGATRNRWLVRAGVGIKTASKLNEQWRTSPAAAGASTERVSLMRNLIEELPARLPARRGVRALMLQMNTSLRAIPGSFLRCVPALTYLDLSDTIVMALPGEIGSLVGLRYLNVSGTFIGALPPELLHLTQLEHLLLSDTNMLDSIPRNVILGLQKLKILDVFASRYTRWRLNADDGDDDDDAATAYEASLDELEARNASIKFLGINVSSVAALRKLSGFTNVSTRRLCLKDMAGPASLTLLPSTLSDTLGGLDMLERLQHLAIRSCTGVKDIVIDAGSGSGSDSDDELRRSFRLPKLDRLRLLSVRHLETIRFRHTTAAAHVLPALRRINILNCFQLKNANWVLHLPALEHLELHYCHDMEAIVDGGGDTAAEDRRTPTTFPCLKTLAVHGMRSLACLCRGVPAISFPALEILEVGQCYALRRLDGVRPLKLREIQGSDEWWQQLEWEEDGIKDALFPYFKNHS</sequence>
<dbReference type="Gene3D" id="1.10.8.430">
    <property type="entry name" value="Helical domain of apoptotic protease-activating factors"/>
    <property type="match status" value="1"/>
</dbReference>
<dbReference type="FunFam" id="3.40.50.300:FF:001091">
    <property type="entry name" value="Probable disease resistance protein At1g61300"/>
    <property type="match status" value="1"/>
</dbReference>
<protein>
    <recommendedName>
        <fullName evidence="11">NB-ARC domain-containing protein</fullName>
    </recommendedName>
</protein>
<feature type="domain" description="Disease resistance protein winged helix" evidence="8">
    <location>
        <begin position="753"/>
        <end position="824"/>
    </location>
</feature>
<dbReference type="InterPro" id="IPR042197">
    <property type="entry name" value="Apaf_helical"/>
</dbReference>
<dbReference type="Pfam" id="PF00931">
    <property type="entry name" value="NB-ARC"/>
    <property type="match status" value="1"/>
</dbReference>
<dbReference type="InterPro" id="IPR002182">
    <property type="entry name" value="NB-ARC"/>
</dbReference>
<dbReference type="Gene3D" id="1.10.10.10">
    <property type="entry name" value="Winged helix-like DNA-binding domain superfamily/Winged helix DNA-binding domain"/>
    <property type="match status" value="1"/>
</dbReference>
<dbReference type="GO" id="GO:0042742">
    <property type="term" value="P:defense response to bacterium"/>
    <property type="evidence" value="ECO:0007669"/>
    <property type="project" value="UniProtKB-ARBA"/>
</dbReference>
<dbReference type="InterPro" id="IPR058922">
    <property type="entry name" value="WHD_DRP"/>
</dbReference>
<dbReference type="eggNOG" id="KOG4658">
    <property type="taxonomic scope" value="Eukaryota"/>
</dbReference>
<dbReference type="Gramene" id="OBART03G07660.1">
    <property type="protein sequence ID" value="OBART03G07660.1"/>
    <property type="gene ID" value="OBART03G07660"/>
</dbReference>
<evidence type="ECO:0000259" key="8">
    <source>
        <dbReference type="Pfam" id="PF23559"/>
    </source>
</evidence>
<dbReference type="PRINTS" id="PR00364">
    <property type="entry name" value="DISEASERSIST"/>
</dbReference>
<evidence type="ECO:0000313" key="10">
    <source>
        <dbReference type="Proteomes" id="UP000026960"/>
    </source>
</evidence>
<evidence type="ECO:0000313" key="9">
    <source>
        <dbReference type="EnsemblPlants" id="OBART03G07660.1"/>
    </source>
</evidence>
<dbReference type="InterPro" id="IPR010989">
    <property type="entry name" value="SNARE"/>
</dbReference>
<dbReference type="HOGENOM" id="CLU_262012_0_0_1"/>
<name>A0A0D3FF80_9ORYZ</name>
<dbReference type="Gene3D" id="1.20.58.90">
    <property type="match status" value="1"/>
</dbReference>
<accession>A0A0D3FF80</accession>
<dbReference type="Pfam" id="PF23559">
    <property type="entry name" value="WHD_DRP"/>
    <property type="match status" value="1"/>
</dbReference>
<dbReference type="Gene3D" id="3.40.50.300">
    <property type="entry name" value="P-loop containing nucleotide triphosphate hydrolases"/>
    <property type="match status" value="1"/>
</dbReference>
<keyword evidence="3" id="KW-0813">Transport</keyword>
<dbReference type="SUPFAM" id="SSF52058">
    <property type="entry name" value="L domain-like"/>
    <property type="match status" value="1"/>
</dbReference>
<dbReference type="InterPro" id="IPR027417">
    <property type="entry name" value="P-loop_NTPase"/>
</dbReference>
<evidence type="ECO:0000259" key="6">
    <source>
        <dbReference type="Pfam" id="PF00931"/>
    </source>
</evidence>
<feature type="region of interest" description="Disordered" evidence="5">
    <location>
        <begin position="186"/>
        <end position="215"/>
    </location>
</feature>
<keyword evidence="10" id="KW-1185">Reference proteome</keyword>